<proteinExistence type="predicted"/>
<dbReference type="PANTHER" id="PTHR10668:SF105">
    <property type="entry name" value="DEHYDROGENASE-RELATED"/>
    <property type="match status" value="1"/>
</dbReference>
<accession>A0A917J3D5</accession>
<dbReference type="Proteomes" id="UP000627292">
    <property type="component" value="Unassembled WGS sequence"/>
</dbReference>
<comment type="caution">
    <text evidence="1">The sequence shown here is derived from an EMBL/GenBank/DDBJ whole genome shotgun (WGS) entry which is preliminary data.</text>
</comment>
<dbReference type="AlphaFoldDB" id="A0A917J3D5"/>
<dbReference type="EMBL" id="BMIB01000003">
    <property type="protein sequence ID" value="GGH74008.1"/>
    <property type="molecule type" value="Genomic_DNA"/>
</dbReference>
<dbReference type="Gene3D" id="3.50.50.60">
    <property type="entry name" value="FAD/NAD(P)-binding domain"/>
    <property type="match status" value="1"/>
</dbReference>
<reference evidence="1" key="1">
    <citation type="journal article" date="2014" name="Int. J. Syst. Evol. Microbiol.">
        <title>Complete genome sequence of Corynebacterium casei LMG S-19264T (=DSM 44701T), isolated from a smear-ripened cheese.</title>
        <authorList>
            <consortium name="US DOE Joint Genome Institute (JGI-PGF)"/>
            <person name="Walter F."/>
            <person name="Albersmeier A."/>
            <person name="Kalinowski J."/>
            <person name="Ruckert C."/>
        </authorList>
    </citation>
    <scope>NUCLEOTIDE SEQUENCE</scope>
    <source>
        <strain evidence="1">CGMCC 1.15290</strain>
    </source>
</reference>
<dbReference type="PANTHER" id="PTHR10668">
    <property type="entry name" value="PHYTOENE DEHYDROGENASE"/>
    <property type="match status" value="1"/>
</dbReference>
<dbReference type="RefSeq" id="WP_188954827.1">
    <property type="nucleotide sequence ID" value="NZ_BMIB01000003.1"/>
</dbReference>
<gene>
    <name evidence="1" type="ORF">GCM10011379_36150</name>
</gene>
<keyword evidence="2" id="KW-1185">Reference proteome</keyword>
<evidence type="ECO:0000313" key="1">
    <source>
        <dbReference type="EMBL" id="GGH74008.1"/>
    </source>
</evidence>
<evidence type="ECO:0000313" key="2">
    <source>
        <dbReference type="Proteomes" id="UP000627292"/>
    </source>
</evidence>
<sequence>MEKRDYDAVVVGAGPNGLSAAIALQQAGLSVLLLEGKATIGGGMRSEALTLPGFIHDVCSAVHPLAAVSPFFSTLPLHQHGLEFIYPEVAAAHPFDNGSAAALYSSVEVTAAQSTRDTAAYTKLMQPLLQNWQQLLPEMLGPLKLPPSPAMMRFGLNALKNATSVAGKHFKTPVMRGLFAGMAAHSMQPLSHAGTAAVGLALLLSGHAAGWPVPKGGAQQLANALATCFTAMGGTIETGVMVQSLQQLPSAHAVLLDVTPAQLLRIAGHQLSAFYRWQLHRYKYGMGVFKIDWAIEGEVPFTNEICRQAGTVHLGNTLEEIALSEHAVWKGRTSREPFVLLSQPGVMDSSRAPEGKQAIWGYCHVPGGSREDMTAAIEAQVERFAPGFQERILQRHVMDTAAMEAYNPNYIGGDINGGVQSLDQLFTRPVLRYSPYRTSKKGLYLCSSSTPPGGGVHGMCGYYAAQRALKDLFSKR</sequence>
<dbReference type="Pfam" id="PF13450">
    <property type="entry name" value="NAD_binding_8"/>
    <property type="match status" value="1"/>
</dbReference>
<protein>
    <submittedName>
        <fullName evidence="1">FAD-dependent oxidoreductase</fullName>
    </submittedName>
</protein>
<dbReference type="InterPro" id="IPR036188">
    <property type="entry name" value="FAD/NAD-bd_sf"/>
</dbReference>
<reference evidence="1" key="2">
    <citation type="submission" date="2020-09" db="EMBL/GenBank/DDBJ databases">
        <authorList>
            <person name="Sun Q."/>
            <person name="Zhou Y."/>
        </authorList>
    </citation>
    <scope>NUCLEOTIDE SEQUENCE</scope>
    <source>
        <strain evidence="1">CGMCC 1.15290</strain>
    </source>
</reference>
<name>A0A917J3D5_9BACT</name>
<dbReference type="SUPFAM" id="SSF51905">
    <property type="entry name" value="FAD/NAD(P)-binding domain"/>
    <property type="match status" value="1"/>
</dbReference>
<organism evidence="1 2">
    <name type="scientific">Filimonas zeae</name>
    <dbReference type="NCBI Taxonomy" id="1737353"/>
    <lineage>
        <taxon>Bacteria</taxon>
        <taxon>Pseudomonadati</taxon>
        <taxon>Bacteroidota</taxon>
        <taxon>Chitinophagia</taxon>
        <taxon>Chitinophagales</taxon>
        <taxon>Chitinophagaceae</taxon>
        <taxon>Filimonas</taxon>
    </lineage>
</organism>